<reference evidence="1" key="1">
    <citation type="submission" date="2022-01" db="EMBL/GenBank/DDBJ databases">
        <title>Draft genome sequence of Sabulilitoribacter arenilitoris KCTC 52401.</title>
        <authorList>
            <person name="Oh J.-S."/>
        </authorList>
    </citation>
    <scope>NUCLEOTIDE SEQUENCE</scope>
    <source>
        <strain evidence="1">HMF6543</strain>
    </source>
</reference>
<name>A0AAE3ELP6_9FLAO</name>
<dbReference type="Pfam" id="PF19777">
    <property type="entry name" value="DUF6263"/>
    <property type="match status" value="1"/>
</dbReference>
<evidence type="ECO:0000313" key="1">
    <source>
        <dbReference type="EMBL" id="MCF7567706.1"/>
    </source>
</evidence>
<dbReference type="PROSITE" id="PS51257">
    <property type="entry name" value="PROKAR_LIPOPROTEIN"/>
    <property type="match status" value="1"/>
</dbReference>
<dbReference type="InterPro" id="IPR046230">
    <property type="entry name" value="DUF6263"/>
</dbReference>
<organism evidence="1 2">
    <name type="scientific">Wocania arenilitoris</name>
    <dbReference type="NCBI Taxonomy" id="2044858"/>
    <lineage>
        <taxon>Bacteria</taxon>
        <taxon>Pseudomonadati</taxon>
        <taxon>Bacteroidota</taxon>
        <taxon>Flavobacteriia</taxon>
        <taxon>Flavobacteriales</taxon>
        <taxon>Flavobacteriaceae</taxon>
        <taxon>Wocania</taxon>
    </lineage>
</organism>
<dbReference type="EMBL" id="JAKKDU010000004">
    <property type="protein sequence ID" value="MCF7567706.1"/>
    <property type="molecule type" value="Genomic_DNA"/>
</dbReference>
<protein>
    <submittedName>
        <fullName evidence="1">DUF6263 family protein</fullName>
    </submittedName>
</protein>
<dbReference type="AlphaFoldDB" id="A0AAE3ELP6"/>
<gene>
    <name evidence="1" type="ORF">L3X37_04915</name>
</gene>
<sequence length="244" mass="27145">MKNFFTLLLLVATTLACSQESILLRLHYNKGDKYVMLMDMKQDMGVGKMIMSMEMPMKVIAVNDGVYNSEMSFKRIKMDMEQAGVKVNYDSNLKEEDLDETAKMMVAQMKPMLETVLLTKTNVYGEVLDMQMIKGSGSVDQFASQTESVVCPKEAVTVGYSWTNEKDNNGMNISSTYTVKSIDSKVVVLEIKGDITGSSEGNLTGSLNIDKATGVPIKTHITMNFEVMGQKVLSEINMTMEKTI</sequence>
<accession>A0AAE3ELP6</accession>
<keyword evidence="2" id="KW-1185">Reference proteome</keyword>
<dbReference type="Proteomes" id="UP001199795">
    <property type="component" value="Unassembled WGS sequence"/>
</dbReference>
<evidence type="ECO:0000313" key="2">
    <source>
        <dbReference type="Proteomes" id="UP001199795"/>
    </source>
</evidence>
<dbReference type="RefSeq" id="WP_237239054.1">
    <property type="nucleotide sequence ID" value="NZ_JAKKDU010000004.1"/>
</dbReference>
<comment type="caution">
    <text evidence="1">The sequence shown here is derived from an EMBL/GenBank/DDBJ whole genome shotgun (WGS) entry which is preliminary data.</text>
</comment>
<proteinExistence type="predicted"/>